<name>A0ABS5VT77_9BACT</name>
<reference evidence="1 2" key="1">
    <citation type="submission" date="2021-05" db="EMBL/GenBank/DDBJ databases">
        <title>A Polyphasic approach of four new species of the genus Ohtaekwangia: Ohtaekwangia histidinii sp. nov., Ohtaekwangia cretensis sp. nov., Ohtaekwangia indiensis sp. nov., Ohtaekwangia reichenbachii sp. nov. from diverse environment.</title>
        <authorList>
            <person name="Octaviana S."/>
        </authorList>
    </citation>
    <scope>NUCLEOTIDE SEQUENCE [LARGE SCALE GENOMIC DNA]</scope>
    <source>
        <strain evidence="1 2">PWU20</strain>
    </source>
</reference>
<comment type="caution">
    <text evidence="1">The sequence shown here is derived from an EMBL/GenBank/DDBJ whole genome shotgun (WGS) entry which is preliminary data.</text>
</comment>
<sequence>MANRDTLSHTPEKRRSLTRPLLPTLYGPVANIKVKEDFRTYFQTSINDIRFSRNTEVSEKLAYARSLWKKVTQENRCLDSWDAIFPVLTDALTGNVKELPIALCIGTGGESKLTIIFDEILLTPVSSKIKVFAMVPLPESVTGDTNTDVGNNLEFMGEVEFSYTGGIREAKLSLIEDRVFLNDEKGDYMISFKAKKDNTTGTHLSFDCDGFQSVAADVDVEFSREIIVPIVEDNPSPDPSMMPRVKGNFQLEMGKDLWNDFIVAVSLPPFEHAKTKGMGFGFYLDQAYIDLSEKRNHPSFALPEGYSTDWLPEPNSPLWKGLFIKHAYLRLPEYQKKLNPVSNGTEEPRKIGVENLIIDDAGFSGTIYGEKLMQKSDVATKKFTIEKVVLSFLANELKQGTMEGEIIPPFSKDYRKATATNKTIAQSLRYAALVEPDIGVTLTASVPEGKFLPVSLFPGIDSLKLNAASLLEIRFSSKDFRMLANLNGSMKIGGDLFMTPEIKFEELILEANKESDYIPAFKGVKAFSFGDDESKLSGMPVSISRLKLGKNPDDDSMVGLEFDLHVNVMGEGSKNLFESKTSLVLWAKRDPVMKEWGPSGLELRDLEIKGEAGSVAKFEAKLTAFKAHAIFGNGYYGSGKLELFQQYKISATALWGSINNIRYGYFDILAENKAPIWQIPGTMGAMYIYGLGGGFYYKMKRAGFDYSSADGIGVSQSGTAYVPDAATSFGFKLMTVVGSPDKISYNGKLAFDVSFDAKTGGVRNIGFDGEMNFMTPKAITEENMISSVQGQLVAQVQGSGSYVDQAKANNDYGIKGKARIDWDLANKTLHGVITVEVNMEVIKGVGANNSAGQATIHFDPKDWYIYLGTPDNRMGLKAKLVMEQRITAYFMTGNRLPNFPAPPQKLTKILNVNEARDEVNYDQLTRGAGFMFGGSLGYSIDEVTFLIFYGACDAEVGMDVMLRYFGPNVSCGNKPIRGWIAKGQAYAYIDAVIGVKVDIAFVKGKFEIINAGIGALAQAEVFTTPIWLNAKVGGYFSVLGGVVKGKFSMEFEYGEKCQLQNVGDFDIASQMAVISDLTPSDLSEDVNVFSTPQAVFNFALEKPFNMMDAMEQERTYRIRLDNFTVQNLTGGNYITGSLKWNDDKTSVSLKPSDILPPQSQIKVNLAVVFEELVNGAWQAVIVNGQPAKEVRESTVTSGNAPDFIPLENVAFSYPVIGQMHFHPAEYSQGYIILDMGQDYLFEKDAAWKKQVLRFTDSDGKKLESDISYDPSRNKISFSLPSGMRTSMVYTSEIVNIPSDNQVNLNENIDKVTTNYKVGEETNINIENNIAKGELTNYREKSVFGSNPAKAFFRTSKFATFGEKVAQLQFSGYASVILYDNVRQLKNGFQTTESFDKFEIRDTDTQPALVQFTDQLTNNWFVQTIDPNIYKIFERSGSVIRWRNPEIAGRPPRRVYKIVQNLDYPVLTDQNKSVMGSYSIDSYLGVDYNTSYYSERDFVDLKNGIVNLGRYATYYNTLSYSFPVIYAGEYQCEVKYVLPGTNVVTSAHHLKITNF</sequence>
<dbReference type="RefSeq" id="WP_254154595.1">
    <property type="nucleotide sequence ID" value="NZ_JAHESD010000035.1"/>
</dbReference>
<evidence type="ECO:0000313" key="1">
    <source>
        <dbReference type="EMBL" id="MBT1704638.1"/>
    </source>
</evidence>
<evidence type="ECO:0000313" key="2">
    <source>
        <dbReference type="Proteomes" id="UP000772618"/>
    </source>
</evidence>
<gene>
    <name evidence="1" type="ORF">KK060_15195</name>
</gene>
<protein>
    <submittedName>
        <fullName evidence="1">Uncharacterized protein</fullName>
    </submittedName>
</protein>
<accession>A0ABS5VT77</accession>
<keyword evidence="2" id="KW-1185">Reference proteome</keyword>
<dbReference type="Proteomes" id="UP000772618">
    <property type="component" value="Unassembled WGS sequence"/>
</dbReference>
<dbReference type="EMBL" id="JAHESD010000035">
    <property type="protein sequence ID" value="MBT1704638.1"/>
    <property type="molecule type" value="Genomic_DNA"/>
</dbReference>
<organism evidence="1 2">
    <name type="scientific">Chryseosolibacter indicus</name>
    <dbReference type="NCBI Taxonomy" id="2782351"/>
    <lineage>
        <taxon>Bacteria</taxon>
        <taxon>Pseudomonadati</taxon>
        <taxon>Bacteroidota</taxon>
        <taxon>Cytophagia</taxon>
        <taxon>Cytophagales</taxon>
        <taxon>Chryseotaleaceae</taxon>
        <taxon>Chryseosolibacter</taxon>
    </lineage>
</organism>
<proteinExistence type="predicted"/>